<protein>
    <recommendedName>
        <fullName evidence="5">DUF2165 domain-containing protein</fullName>
    </recommendedName>
</protein>
<evidence type="ECO:0008006" key="5">
    <source>
        <dbReference type="Google" id="ProtNLM"/>
    </source>
</evidence>
<comment type="caution">
    <text evidence="3">The sequence shown here is derived from an EMBL/GenBank/DDBJ whole genome shotgun (WGS) entry which is preliminary data.</text>
</comment>
<accession>A0A2W4E813</accession>
<feature type="chain" id="PRO_5016081767" description="DUF2165 domain-containing protein" evidence="2">
    <location>
        <begin position="26"/>
        <end position="169"/>
    </location>
</feature>
<gene>
    <name evidence="3" type="ORF">CPY51_19820</name>
</gene>
<dbReference type="EMBL" id="PCDP01000039">
    <property type="protein sequence ID" value="PZM11486.1"/>
    <property type="molecule type" value="Genomic_DNA"/>
</dbReference>
<dbReference type="OrthoDB" id="7618855at2"/>
<keyword evidence="4" id="KW-1185">Reference proteome</keyword>
<feature type="transmembrane region" description="Helical" evidence="1">
    <location>
        <begin position="110"/>
        <end position="130"/>
    </location>
</feature>
<proteinExistence type="predicted"/>
<keyword evidence="2" id="KW-0732">Signal</keyword>
<dbReference type="RefSeq" id="WP_111161973.1">
    <property type="nucleotide sequence ID" value="NZ_PCDP01000039.1"/>
</dbReference>
<feature type="transmembrane region" description="Helical" evidence="1">
    <location>
        <begin position="64"/>
        <end position="89"/>
    </location>
</feature>
<dbReference type="AlphaFoldDB" id="A0A2W4E813"/>
<evidence type="ECO:0000313" key="4">
    <source>
        <dbReference type="Proteomes" id="UP000248925"/>
    </source>
</evidence>
<sequence>MIVLRLAKIALVAATAFFASLVAFGNITDYGSNFEFVKHVLDMDTIFPTSTIRYRALTSPWIHTLGYCLIIGAELLTALLCWAGVYALLTKLAAKASSFNRAKNWAIGGLTFGFLTWQVGFMSVGGEWFGMWMSTEWNGIESAFRFSTTIIAVLIFVALPDKEPEEAVR</sequence>
<evidence type="ECO:0000256" key="1">
    <source>
        <dbReference type="SAM" id="Phobius"/>
    </source>
</evidence>
<keyword evidence="1" id="KW-0812">Transmembrane</keyword>
<evidence type="ECO:0000256" key="2">
    <source>
        <dbReference type="SAM" id="SignalP"/>
    </source>
</evidence>
<keyword evidence="1" id="KW-1133">Transmembrane helix</keyword>
<organism evidence="3 4">
    <name type="scientific">Rhizobium tubonense</name>
    <dbReference type="NCBI Taxonomy" id="484088"/>
    <lineage>
        <taxon>Bacteria</taxon>
        <taxon>Pseudomonadati</taxon>
        <taxon>Pseudomonadota</taxon>
        <taxon>Alphaproteobacteria</taxon>
        <taxon>Hyphomicrobiales</taxon>
        <taxon>Rhizobiaceae</taxon>
        <taxon>Rhizobium/Agrobacterium group</taxon>
        <taxon>Rhizobium</taxon>
    </lineage>
</organism>
<feature type="signal peptide" evidence="2">
    <location>
        <begin position="1"/>
        <end position="25"/>
    </location>
</feature>
<evidence type="ECO:0000313" key="3">
    <source>
        <dbReference type="EMBL" id="PZM11486.1"/>
    </source>
</evidence>
<dbReference type="Proteomes" id="UP000248925">
    <property type="component" value="Unassembled WGS sequence"/>
</dbReference>
<name>A0A2W4E813_9HYPH</name>
<dbReference type="Pfam" id="PF09933">
    <property type="entry name" value="DUF2165"/>
    <property type="match status" value="1"/>
</dbReference>
<feature type="transmembrane region" description="Helical" evidence="1">
    <location>
        <begin position="142"/>
        <end position="159"/>
    </location>
</feature>
<reference evidence="3 4" key="1">
    <citation type="journal article" date="2018" name="Sci. Rep.">
        <title>Rhizobium tumorigenes sp. nov., a novel plant tumorigenic bacterium isolated from cane gall tumors on thornless blackberry.</title>
        <authorList>
            <person name="Kuzmanovi N."/>
            <person name="Smalla K."/>
            <person name="Gronow S."/>
            <person name="PuBawska J."/>
        </authorList>
    </citation>
    <scope>NUCLEOTIDE SEQUENCE [LARGE SCALE GENOMIC DNA]</scope>
    <source>
        <strain evidence="3 4">CCBAU 85046</strain>
    </source>
</reference>
<dbReference type="InterPro" id="IPR018681">
    <property type="entry name" value="DUF2165_transmembrane"/>
</dbReference>
<keyword evidence="1" id="KW-0472">Membrane</keyword>